<dbReference type="PANTHER" id="PTHR33498">
    <property type="entry name" value="TRANSPOSASE FOR INSERTION SEQUENCE ELEMENT IS1557"/>
    <property type="match status" value="1"/>
</dbReference>
<protein>
    <submittedName>
        <fullName evidence="2">Transposase</fullName>
    </submittedName>
</protein>
<proteinExistence type="predicted"/>
<feature type="non-terminal residue" evidence="2">
    <location>
        <position position="1"/>
    </location>
</feature>
<evidence type="ECO:0000313" key="2">
    <source>
        <dbReference type="EMBL" id="KUP03914.1"/>
    </source>
</evidence>
<dbReference type="InterPro" id="IPR047951">
    <property type="entry name" value="Transpos_ISL3"/>
</dbReference>
<feature type="domain" description="Transposase IS204/IS1001/IS1096/IS1165 DDE" evidence="1">
    <location>
        <begin position="9"/>
        <end position="83"/>
    </location>
</feature>
<dbReference type="AlphaFoldDB" id="A0A147K3T7"/>
<dbReference type="Proteomes" id="UP000074108">
    <property type="component" value="Unassembled WGS sequence"/>
</dbReference>
<comment type="caution">
    <text evidence="2">The sequence shown here is derived from an EMBL/GenBank/DDBJ whole genome shotgun (WGS) entry which is preliminary data.</text>
</comment>
<dbReference type="InterPro" id="IPR002560">
    <property type="entry name" value="Transposase_DDE"/>
</dbReference>
<dbReference type="RefSeq" id="WP_193751489.1">
    <property type="nucleotide sequence ID" value="NZ_LDYG01000058.1"/>
</dbReference>
<evidence type="ECO:0000313" key="3">
    <source>
        <dbReference type="Proteomes" id="UP000074108"/>
    </source>
</evidence>
<keyword evidence="3" id="KW-1185">Reference proteome</keyword>
<organism evidence="2 3">
    <name type="scientific">Bacillus coahuilensis p1.1.43</name>
    <dbReference type="NCBI Taxonomy" id="1150625"/>
    <lineage>
        <taxon>Bacteria</taxon>
        <taxon>Bacillati</taxon>
        <taxon>Bacillota</taxon>
        <taxon>Bacilli</taxon>
        <taxon>Bacillales</taxon>
        <taxon>Bacillaceae</taxon>
        <taxon>Bacillus</taxon>
    </lineage>
</organism>
<evidence type="ECO:0000259" key="1">
    <source>
        <dbReference type="Pfam" id="PF01610"/>
    </source>
</evidence>
<dbReference type="PATRIC" id="fig|1150625.3.peg.3606"/>
<accession>A0A147K3T7</accession>
<dbReference type="PANTHER" id="PTHR33498:SF1">
    <property type="entry name" value="TRANSPOSASE FOR INSERTION SEQUENCE ELEMENT IS1557"/>
    <property type="match status" value="1"/>
</dbReference>
<sequence>ENGQGSILQTTKLLQEFYQKVEQANLPEFKKAIQTLQNWQVEILNSFVYNFSNGFLEGINNLTKVMKRNAFGFRSFKRFRAKILLTHKYKKMGVHIG</sequence>
<dbReference type="STRING" id="1150625.Q75_17170"/>
<name>A0A147K3T7_9BACI</name>
<reference evidence="2 3" key="1">
    <citation type="journal article" date="2016" name="Front. Microbiol.">
        <title>Microevolution Analysis of Bacillus coahuilensis Unveils Differences in Phosphorus Acquisition Strategies and Their Regulation.</title>
        <authorList>
            <person name="Gomez-Lunar Z."/>
            <person name="Hernandez-Gonzalez I."/>
            <person name="Rodriguez-Torres M.D."/>
            <person name="Souza V."/>
            <person name="Olmedo-Alvarez G."/>
        </authorList>
    </citation>
    <scope>NUCLEOTIDE SEQUENCE [LARGE SCALE GENOMIC DNA]</scope>
    <source>
        <strain evidence="3">p1.1.43</strain>
    </source>
</reference>
<dbReference type="Pfam" id="PF01610">
    <property type="entry name" value="DDE_Tnp_ISL3"/>
    <property type="match status" value="1"/>
</dbReference>
<dbReference type="EMBL" id="LDYG01000058">
    <property type="protein sequence ID" value="KUP03914.1"/>
    <property type="molecule type" value="Genomic_DNA"/>
</dbReference>
<gene>
    <name evidence="2" type="ORF">Q75_17170</name>
</gene>